<dbReference type="PROSITE" id="PS51898">
    <property type="entry name" value="TYR_RECOMBINASE"/>
    <property type="match status" value="1"/>
</dbReference>
<dbReference type="Gene3D" id="1.10.443.10">
    <property type="entry name" value="Intergrase catalytic core"/>
    <property type="match status" value="1"/>
</dbReference>
<dbReference type="AlphaFoldDB" id="A0A0U1NPR5"/>
<reference evidence="6 7" key="1">
    <citation type="submission" date="2015-04" db="EMBL/GenBank/DDBJ databases">
        <authorList>
            <person name="Syromyatnikov M.Y."/>
            <person name="Popov V.N."/>
        </authorList>
    </citation>
    <scope>NUCLEOTIDE SEQUENCE [LARGE SCALE GENOMIC DNA]</scope>
    <source>
        <strain evidence="6 7">CECT 5292</strain>
    </source>
</reference>
<dbReference type="EMBL" id="CVQV01000036">
    <property type="protein sequence ID" value="CRK76751.1"/>
    <property type="molecule type" value="Genomic_DNA"/>
</dbReference>
<dbReference type="InterPro" id="IPR013762">
    <property type="entry name" value="Integrase-like_cat_sf"/>
</dbReference>
<feature type="domain" description="Tyr recombinase" evidence="5">
    <location>
        <begin position="2"/>
        <end position="186"/>
    </location>
</feature>
<keyword evidence="2" id="KW-0229">DNA integration</keyword>
<accession>A0A0U1NPR5</accession>
<comment type="similarity">
    <text evidence="1">Belongs to the 'phage' integrase family.</text>
</comment>
<keyword evidence="3" id="KW-0238">DNA-binding</keyword>
<dbReference type="PANTHER" id="PTHR30349:SF41">
    <property type="entry name" value="INTEGRASE_RECOMBINASE PROTEIN MJ0367-RELATED"/>
    <property type="match status" value="1"/>
</dbReference>
<gene>
    <name evidence="6" type="primary">xerC_7</name>
    <name evidence="6" type="ORF">NIG5292_02818</name>
</gene>
<dbReference type="GO" id="GO:0015074">
    <property type="term" value="P:DNA integration"/>
    <property type="evidence" value="ECO:0007669"/>
    <property type="project" value="UniProtKB-KW"/>
</dbReference>
<dbReference type="InterPro" id="IPR050090">
    <property type="entry name" value="Tyrosine_recombinase_XerCD"/>
</dbReference>
<dbReference type="InterPro" id="IPR002104">
    <property type="entry name" value="Integrase_catalytic"/>
</dbReference>
<keyword evidence="7" id="KW-1185">Reference proteome</keyword>
<evidence type="ECO:0000256" key="1">
    <source>
        <dbReference type="ARBA" id="ARBA00008857"/>
    </source>
</evidence>
<proteinExistence type="inferred from homology"/>
<sequence>MRQAQTLNDAQLRRVIQYCRSRRHPVRDETIILTSFYAGLRAKEIAALTVGNVFDEAGNVREQFILSAAQSKGGHTRTVYLNQRLRKALGDYGAIKYLGDPSRPLFESQKGGHFSANTMCQLFLDIYKAVGLKDASSHSGRRTYITRLANKGVGVRLLAELAGHGHISTTQRYIDVNSEQLSEAVELL</sequence>
<evidence type="ECO:0000256" key="3">
    <source>
        <dbReference type="ARBA" id="ARBA00023125"/>
    </source>
</evidence>
<evidence type="ECO:0000313" key="7">
    <source>
        <dbReference type="Proteomes" id="UP000048949"/>
    </source>
</evidence>
<dbReference type="OrthoDB" id="67979at2"/>
<keyword evidence="4" id="KW-0233">DNA recombination</keyword>
<name>A0A0U1NPR5_9RHOB</name>
<dbReference type="Proteomes" id="UP000048949">
    <property type="component" value="Unassembled WGS sequence"/>
</dbReference>
<dbReference type="SUPFAM" id="SSF56349">
    <property type="entry name" value="DNA breaking-rejoining enzymes"/>
    <property type="match status" value="1"/>
</dbReference>
<dbReference type="InterPro" id="IPR011010">
    <property type="entry name" value="DNA_brk_join_enz"/>
</dbReference>
<evidence type="ECO:0000259" key="5">
    <source>
        <dbReference type="PROSITE" id="PS51898"/>
    </source>
</evidence>
<dbReference type="Pfam" id="PF00589">
    <property type="entry name" value="Phage_integrase"/>
    <property type="match status" value="1"/>
</dbReference>
<evidence type="ECO:0000256" key="4">
    <source>
        <dbReference type="ARBA" id="ARBA00023172"/>
    </source>
</evidence>
<protein>
    <submittedName>
        <fullName evidence="6">Tyrosine recombinase XerC</fullName>
    </submittedName>
</protein>
<evidence type="ECO:0000256" key="2">
    <source>
        <dbReference type="ARBA" id="ARBA00022908"/>
    </source>
</evidence>
<dbReference type="RefSeq" id="WP_048600137.1">
    <property type="nucleotide sequence ID" value="NZ_CVPC01000036.1"/>
</dbReference>
<dbReference type="STRING" id="282199.GCA_001049735_02817"/>
<dbReference type="PANTHER" id="PTHR30349">
    <property type="entry name" value="PHAGE INTEGRASE-RELATED"/>
    <property type="match status" value="1"/>
</dbReference>
<evidence type="ECO:0000313" key="6">
    <source>
        <dbReference type="EMBL" id="CRK76751.1"/>
    </source>
</evidence>
<dbReference type="GO" id="GO:0006310">
    <property type="term" value="P:DNA recombination"/>
    <property type="evidence" value="ECO:0007669"/>
    <property type="project" value="UniProtKB-KW"/>
</dbReference>
<dbReference type="CDD" id="cd00397">
    <property type="entry name" value="DNA_BRE_C"/>
    <property type="match status" value="1"/>
</dbReference>
<dbReference type="GO" id="GO:0003677">
    <property type="term" value="F:DNA binding"/>
    <property type="evidence" value="ECO:0007669"/>
    <property type="project" value="UniProtKB-KW"/>
</dbReference>
<organism evidence="6 7">
    <name type="scientific">Nereida ignava</name>
    <dbReference type="NCBI Taxonomy" id="282199"/>
    <lineage>
        <taxon>Bacteria</taxon>
        <taxon>Pseudomonadati</taxon>
        <taxon>Pseudomonadota</taxon>
        <taxon>Alphaproteobacteria</taxon>
        <taxon>Rhodobacterales</taxon>
        <taxon>Roseobacteraceae</taxon>
        <taxon>Nereida</taxon>
    </lineage>
</organism>